<dbReference type="EMBL" id="JAULSU010000001">
    <property type="protein sequence ID" value="KAK0634171.1"/>
    <property type="molecule type" value="Genomic_DNA"/>
</dbReference>
<keyword evidence="2" id="KW-1185">Reference proteome</keyword>
<name>A0AA39XHN2_9PEZI</name>
<dbReference type="AlphaFoldDB" id="A0AA39XHN2"/>
<protein>
    <submittedName>
        <fullName evidence="1">Uncharacterized protein</fullName>
    </submittedName>
</protein>
<accession>A0AA39XHN2</accession>
<sequence length="208" mass="23825">MCIRLHLHRIPCDTRPFLTLAKPTSQGLMCLQYVNPYSEPLRCPHRITKSSSCPWSGCCTHSSADLPCACADCAPWGKEGPGEDLTQCHHFREYHEYEFLKDGSDETPWEGYRYLDEWLTVDKDLNSEFYCKSEEWKRVVAEMIRSGEELNGVVGTGVVNEKEVDGAWGKQRQVQMRLRVLDPRRADAFLGWKVGEEVDARHAPADFI</sequence>
<evidence type="ECO:0000313" key="1">
    <source>
        <dbReference type="EMBL" id="KAK0634171.1"/>
    </source>
</evidence>
<gene>
    <name evidence="1" type="ORF">B0T14DRAFT_492183</name>
</gene>
<dbReference type="Proteomes" id="UP001175000">
    <property type="component" value="Unassembled WGS sequence"/>
</dbReference>
<reference evidence="1" key="1">
    <citation type="submission" date="2023-06" db="EMBL/GenBank/DDBJ databases">
        <title>Genome-scale phylogeny and comparative genomics of the fungal order Sordariales.</title>
        <authorList>
            <consortium name="Lawrence Berkeley National Laboratory"/>
            <person name="Hensen N."/>
            <person name="Bonometti L."/>
            <person name="Westerberg I."/>
            <person name="Brannstrom I.O."/>
            <person name="Guillou S."/>
            <person name="Cros-Aarteil S."/>
            <person name="Calhoun S."/>
            <person name="Haridas S."/>
            <person name="Kuo A."/>
            <person name="Mondo S."/>
            <person name="Pangilinan J."/>
            <person name="Riley R."/>
            <person name="Labutti K."/>
            <person name="Andreopoulos B."/>
            <person name="Lipzen A."/>
            <person name="Chen C."/>
            <person name="Yanf M."/>
            <person name="Daum C."/>
            <person name="Ng V."/>
            <person name="Clum A."/>
            <person name="Steindorff A."/>
            <person name="Ohm R."/>
            <person name="Martin F."/>
            <person name="Silar P."/>
            <person name="Natvig D."/>
            <person name="Lalanne C."/>
            <person name="Gautier V."/>
            <person name="Ament-Velasquez S.L."/>
            <person name="Kruys A."/>
            <person name="Hutchinson M.I."/>
            <person name="Powell A.J."/>
            <person name="Barry K."/>
            <person name="Miller A.N."/>
            <person name="Grigoriev I.V."/>
            <person name="Debuchy R."/>
            <person name="Gladieux P."/>
            <person name="Thoren M.H."/>
            <person name="Johannesson H."/>
        </authorList>
    </citation>
    <scope>NUCLEOTIDE SEQUENCE</scope>
    <source>
        <strain evidence="1">CBS 606.72</strain>
    </source>
</reference>
<organism evidence="1 2">
    <name type="scientific">Immersiella caudata</name>
    <dbReference type="NCBI Taxonomy" id="314043"/>
    <lineage>
        <taxon>Eukaryota</taxon>
        <taxon>Fungi</taxon>
        <taxon>Dikarya</taxon>
        <taxon>Ascomycota</taxon>
        <taxon>Pezizomycotina</taxon>
        <taxon>Sordariomycetes</taxon>
        <taxon>Sordariomycetidae</taxon>
        <taxon>Sordariales</taxon>
        <taxon>Lasiosphaeriaceae</taxon>
        <taxon>Immersiella</taxon>
    </lineage>
</organism>
<evidence type="ECO:0000313" key="2">
    <source>
        <dbReference type="Proteomes" id="UP001175000"/>
    </source>
</evidence>
<proteinExistence type="predicted"/>
<comment type="caution">
    <text evidence="1">The sequence shown here is derived from an EMBL/GenBank/DDBJ whole genome shotgun (WGS) entry which is preliminary data.</text>
</comment>